<protein>
    <recommendedName>
        <fullName evidence="6">RRM domain-containing protein</fullName>
    </recommendedName>
</protein>
<feature type="compositionally biased region" description="Basic and acidic residues" evidence="5">
    <location>
        <begin position="746"/>
        <end position="759"/>
    </location>
</feature>
<dbReference type="SMART" id="SM00360">
    <property type="entry name" value="RRM"/>
    <property type="match status" value="2"/>
</dbReference>
<dbReference type="InterPro" id="IPR047021">
    <property type="entry name" value="REXO1/3/4-like"/>
</dbReference>
<dbReference type="InterPro" id="IPR035979">
    <property type="entry name" value="RBD_domain_sf"/>
</dbReference>
<comment type="caution">
    <text evidence="7">The sequence shown here is derived from an EMBL/GenBank/DDBJ whole genome shotgun (WGS) entry which is preliminary data.</text>
</comment>
<dbReference type="Gene3D" id="3.30.420.10">
    <property type="entry name" value="Ribonuclease H-like superfamily/Ribonuclease H"/>
    <property type="match status" value="1"/>
</dbReference>
<keyword evidence="8" id="KW-1185">Reference proteome</keyword>
<dbReference type="Gene3D" id="3.30.70.330">
    <property type="match status" value="2"/>
</dbReference>
<dbReference type="InterPro" id="IPR012677">
    <property type="entry name" value="Nucleotide-bd_a/b_plait_sf"/>
</dbReference>
<accession>A0AAV7M120</accession>
<sequence>MNKNSPAPNLKRQNANVKIHTEFPSKKRRKDGDGSRKETAYQNQGDSKKKVRLSAELFQDNCEISYNQIHELLRYSVLGKGAGATQPSWCHIRNQKHLSGIVVILLQDVSQLHFYRFYLQFTFLRSTFRYRFSLPPPCSNVVSSLMGISQIVTADSRGKQMSGEDVPSSEQGVSALGENTPVTSNTAEQQINPISRKYGNKKHGLTRYLLSTEEMKKEDFPFLGAPDCVNYVSTECSGPVTDRSPLFGLDCEMCLTEKGKELTRVSLVSANGCCIMDELVKPNNRILNYLTRFSGITRKILLPVRTRLKDIQVRIKDLLPPDAVLVGHSLNNDLRALEMIHLNVIDTSLLYPRDCGGRYRLKFLADAVLGQAIQCENQDGHDPTEDARATLELAQYMICHGPRKVAELNLDQCLKQSVKMNGMIQKSTNIELNPPKDAAILKTTRNGMSKDSESLSSVSTVDEPSLLEIMHSNGQQSLFLSGAEEAKDSPFSDFSKHFLCTSDKEVLQQAREEVPVYTMSIVQFSTGAGNIEGSLMQQVHAKMRTQFAEMTMVYAGPFNDLFSLQYVKEIFETCGPIQSLCMVTGTQQPFVCIQYEILEAAQLAVEILDGACIEGSLIKVQRPIRETTLDYDSIIRELDRDIETETIVYVSGIKKSETKEDLQLRFSHFEGLEHIFLPRDSTSRKNRKYCFLKFVNYTSALIALTALNEPFNEDLKARKALSPRHLFDWALHQQVTHSDENSSEGNQEHETSYSEQELRDKMRKLDKSVKRLCKSLHRNTLCLVLLPGINSSHGSYSGLGLMGVTAEEKSGSFR</sequence>
<dbReference type="FunFam" id="3.30.420.10:FF:000175">
    <property type="entry name" value="RNA exonuclease 5"/>
    <property type="match status" value="1"/>
</dbReference>
<keyword evidence="1" id="KW-0540">Nuclease</keyword>
<dbReference type="InterPro" id="IPR000504">
    <property type="entry name" value="RRM_dom"/>
</dbReference>
<dbReference type="Proteomes" id="UP001066276">
    <property type="component" value="Chromosome 10"/>
</dbReference>
<dbReference type="EMBL" id="JANPWB010000014">
    <property type="protein sequence ID" value="KAJ1097162.1"/>
    <property type="molecule type" value="Genomic_DNA"/>
</dbReference>
<dbReference type="GO" id="GO:0004527">
    <property type="term" value="F:exonuclease activity"/>
    <property type="evidence" value="ECO:0007669"/>
    <property type="project" value="UniProtKB-KW"/>
</dbReference>
<dbReference type="PANTHER" id="PTHR12801">
    <property type="entry name" value="RNA EXONUCLEASE REXO1 / RECO3 FAMILY MEMBER-RELATED"/>
    <property type="match status" value="1"/>
</dbReference>
<evidence type="ECO:0000256" key="4">
    <source>
        <dbReference type="PROSITE-ProRule" id="PRU00176"/>
    </source>
</evidence>
<evidence type="ECO:0000256" key="1">
    <source>
        <dbReference type="ARBA" id="ARBA00022722"/>
    </source>
</evidence>
<dbReference type="AlphaFoldDB" id="A0AAV7M120"/>
<dbReference type="PROSITE" id="PS50102">
    <property type="entry name" value="RRM"/>
    <property type="match status" value="2"/>
</dbReference>
<feature type="region of interest" description="Disordered" evidence="5">
    <location>
        <begin position="1"/>
        <end position="47"/>
    </location>
</feature>
<feature type="domain" description="RRM" evidence="6">
    <location>
        <begin position="646"/>
        <end position="722"/>
    </location>
</feature>
<gene>
    <name evidence="7" type="ORF">NDU88_002288</name>
</gene>
<feature type="compositionally biased region" description="Basic and acidic residues" evidence="5">
    <location>
        <begin position="19"/>
        <end position="39"/>
    </location>
</feature>
<proteinExistence type="predicted"/>
<feature type="region of interest" description="Disordered" evidence="5">
    <location>
        <begin position="737"/>
        <end position="759"/>
    </location>
</feature>
<dbReference type="InterPro" id="IPR013520">
    <property type="entry name" value="Ribonucl_H"/>
</dbReference>
<evidence type="ECO:0000256" key="3">
    <source>
        <dbReference type="ARBA" id="ARBA00022839"/>
    </source>
</evidence>
<dbReference type="SUPFAM" id="SSF53098">
    <property type="entry name" value="Ribonuclease H-like"/>
    <property type="match status" value="1"/>
</dbReference>
<dbReference type="GO" id="GO:0005634">
    <property type="term" value="C:nucleus"/>
    <property type="evidence" value="ECO:0007669"/>
    <property type="project" value="TreeGrafter"/>
</dbReference>
<dbReference type="GO" id="GO:0003723">
    <property type="term" value="F:RNA binding"/>
    <property type="evidence" value="ECO:0007669"/>
    <property type="project" value="UniProtKB-UniRule"/>
</dbReference>
<dbReference type="PANTHER" id="PTHR12801:SF82">
    <property type="entry name" value="RNA EXONUCLEASE 5"/>
    <property type="match status" value="1"/>
</dbReference>
<dbReference type="CDD" id="cd06145">
    <property type="entry name" value="REX1_like"/>
    <property type="match status" value="1"/>
</dbReference>
<dbReference type="InterPro" id="IPR012337">
    <property type="entry name" value="RNaseH-like_sf"/>
</dbReference>
<name>A0AAV7M120_PLEWA</name>
<reference evidence="7" key="1">
    <citation type="journal article" date="2022" name="bioRxiv">
        <title>Sequencing and chromosome-scale assembly of the giantPleurodeles waltlgenome.</title>
        <authorList>
            <person name="Brown T."/>
            <person name="Elewa A."/>
            <person name="Iarovenko S."/>
            <person name="Subramanian E."/>
            <person name="Araus A.J."/>
            <person name="Petzold A."/>
            <person name="Susuki M."/>
            <person name="Suzuki K.-i.T."/>
            <person name="Hayashi T."/>
            <person name="Toyoda A."/>
            <person name="Oliveira C."/>
            <person name="Osipova E."/>
            <person name="Leigh N.D."/>
            <person name="Simon A."/>
            <person name="Yun M.H."/>
        </authorList>
    </citation>
    <scope>NUCLEOTIDE SEQUENCE</scope>
    <source>
        <strain evidence="7">20211129_DDA</strain>
        <tissue evidence="7">Liver</tissue>
    </source>
</reference>
<feature type="compositionally biased region" description="Polar residues" evidence="5">
    <location>
        <begin position="1"/>
        <end position="16"/>
    </location>
</feature>
<dbReference type="InterPro" id="IPR034922">
    <property type="entry name" value="REX1-like_exo"/>
</dbReference>
<organism evidence="7 8">
    <name type="scientific">Pleurodeles waltl</name>
    <name type="common">Iberian ribbed newt</name>
    <dbReference type="NCBI Taxonomy" id="8319"/>
    <lineage>
        <taxon>Eukaryota</taxon>
        <taxon>Metazoa</taxon>
        <taxon>Chordata</taxon>
        <taxon>Craniata</taxon>
        <taxon>Vertebrata</taxon>
        <taxon>Euteleostomi</taxon>
        <taxon>Amphibia</taxon>
        <taxon>Batrachia</taxon>
        <taxon>Caudata</taxon>
        <taxon>Salamandroidea</taxon>
        <taxon>Salamandridae</taxon>
        <taxon>Pleurodelinae</taxon>
        <taxon>Pleurodeles</taxon>
    </lineage>
</organism>
<feature type="region of interest" description="Disordered" evidence="5">
    <location>
        <begin position="159"/>
        <end position="185"/>
    </location>
</feature>
<dbReference type="SUPFAM" id="SSF54928">
    <property type="entry name" value="RNA-binding domain, RBD"/>
    <property type="match status" value="1"/>
</dbReference>
<keyword evidence="4" id="KW-0694">RNA-binding</keyword>
<evidence type="ECO:0000313" key="8">
    <source>
        <dbReference type="Proteomes" id="UP001066276"/>
    </source>
</evidence>
<dbReference type="InterPro" id="IPR036397">
    <property type="entry name" value="RNaseH_sf"/>
</dbReference>
<evidence type="ECO:0000256" key="5">
    <source>
        <dbReference type="SAM" id="MobiDB-lite"/>
    </source>
</evidence>
<keyword evidence="3" id="KW-0269">Exonuclease</keyword>
<dbReference type="SMART" id="SM00479">
    <property type="entry name" value="EXOIII"/>
    <property type="match status" value="1"/>
</dbReference>
<evidence type="ECO:0000313" key="7">
    <source>
        <dbReference type="EMBL" id="KAJ1097162.1"/>
    </source>
</evidence>
<evidence type="ECO:0000259" key="6">
    <source>
        <dbReference type="PROSITE" id="PS50102"/>
    </source>
</evidence>
<keyword evidence="2" id="KW-0378">Hydrolase</keyword>
<feature type="domain" description="RRM" evidence="6">
    <location>
        <begin position="551"/>
        <end position="625"/>
    </location>
</feature>
<dbReference type="Pfam" id="PF00076">
    <property type="entry name" value="RRM_1"/>
    <property type="match status" value="1"/>
</dbReference>
<evidence type="ECO:0000256" key="2">
    <source>
        <dbReference type="ARBA" id="ARBA00022801"/>
    </source>
</evidence>